<dbReference type="GO" id="GO:0004830">
    <property type="term" value="F:tryptophan-tRNA ligase activity"/>
    <property type="evidence" value="ECO:0007669"/>
    <property type="project" value="UniProtKB-EC"/>
</dbReference>
<evidence type="ECO:0000256" key="4">
    <source>
        <dbReference type="ARBA" id="ARBA00022741"/>
    </source>
</evidence>
<evidence type="ECO:0000256" key="2">
    <source>
        <dbReference type="ARBA" id="ARBA00013161"/>
    </source>
</evidence>
<dbReference type="InterPro" id="IPR014729">
    <property type="entry name" value="Rossmann-like_a/b/a_fold"/>
</dbReference>
<keyword evidence="4" id="KW-0547">Nucleotide-binding</keyword>
<dbReference type="Gene3D" id="3.40.50.620">
    <property type="entry name" value="HUPs"/>
    <property type="match status" value="1"/>
</dbReference>
<evidence type="ECO:0000256" key="3">
    <source>
        <dbReference type="ARBA" id="ARBA00022598"/>
    </source>
</evidence>
<evidence type="ECO:0000256" key="6">
    <source>
        <dbReference type="ARBA" id="ARBA00022917"/>
    </source>
</evidence>
<accession>A0A382NB24</accession>
<dbReference type="PRINTS" id="PR01039">
    <property type="entry name" value="TRNASYNTHTRP"/>
</dbReference>
<dbReference type="InterPro" id="IPR002305">
    <property type="entry name" value="aa-tRNA-synth_Ic"/>
</dbReference>
<dbReference type="InterPro" id="IPR050203">
    <property type="entry name" value="Trp-tRNA_synthetase"/>
</dbReference>
<protein>
    <recommendedName>
        <fullName evidence="2">tryptophan--tRNA ligase</fullName>
        <ecNumber evidence="2">6.1.1.2</ecNumber>
    </recommendedName>
</protein>
<keyword evidence="7" id="KW-0030">Aminoacyl-tRNA synthetase</keyword>
<dbReference type="GO" id="GO:0005829">
    <property type="term" value="C:cytosol"/>
    <property type="evidence" value="ECO:0007669"/>
    <property type="project" value="TreeGrafter"/>
</dbReference>
<dbReference type="NCBIfam" id="TIGR00233">
    <property type="entry name" value="trpS"/>
    <property type="match status" value="1"/>
</dbReference>
<keyword evidence="3" id="KW-0436">Ligase</keyword>
<dbReference type="AlphaFoldDB" id="A0A382NB24"/>
<dbReference type="GO" id="GO:0006436">
    <property type="term" value="P:tryptophanyl-tRNA aminoacylation"/>
    <property type="evidence" value="ECO:0007669"/>
    <property type="project" value="InterPro"/>
</dbReference>
<keyword evidence="6" id="KW-0648">Protein biosynthesis</keyword>
<keyword evidence="5" id="KW-0067">ATP-binding</keyword>
<sequence length="207" mass="22845">MGNELSYQRRVLTGITTSGIPHIGNLAGAILPAIEASKDPTTKSFLFLADYHSLIKNNDSDLTHTSSFDIAACWLACGLDHEKVIFYRQSDIPHIMELAWVLGCLTAKGLLNRAHAYKSAVSENEAKNKKDSEKGITMGLFNYPILMSADILIFNANIVPVGQDQKQHVEMTRDIASRFNHLYGEIFTIPEASIEKDKGILPGIDGR</sequence>
<comment type="similarity">
    <text evidence="1">Belongs to the class-I aminoacyl-tRNA synthetase family.</text>
</comment>
<evidence type="ECO:0000256" key="5">
    <source>
        <dbReference type="ARBA" id="ARBA00022840"/>
    </source>
</evidence>
<evidence type="ECO:0000256" key="7">
    <source>
        <dbReference type="ARBA" id="ARBA00023146"/>
    </source>
</evidence>
<dbReference type="FunFam" id="3.40.50.620:FF:000144">
    <property type="entry name" value="Tryptophan--tRNA ligase"/>
    <property type="match status" value="1"/>
</dbReference>
<name>A0A382NB24_9ZZZZ</name>
<dbReference type="PANTHER" id="PTHR43766:SF1">
    <property type="entry name" value="TRYPTOPHAN--TRNA LIGASE, MITOCHONDRIAL"/>
    <property type="match status" value="1"/>
</dbReference>
<evidence type="ECO:0000313" key="8">
    <source>
        <dbReference type="EMBL" id="SVC58393.1"/>
    </source>
</evidence>
<dbReference type="InterPro" id="IPR002306">
    <property type="entry name" value="Trp-tRNA-ligase"/>
</dbReference>
<feature type="non-terminal residue" evidence="8">
    <location>
        <position position="207"/>
    </location>
</feature>
<gene>
    <name evidence="8" type="ORF">METZ01_LOCUS311247</name>
</gene>
<dbReference type="Pfam" id="PF00579">
    <property type="entry name" value="tRNA-synt_1b"/>
    <property type="match status" value="1"/>
</dbReference>
<dbReference type="PANTHER" id="PTHR43766">
    <property type="entry name" value="TRYPTOPHAN--TRNA LIGASE, MITOCHONDRIAL"/>
    <property type="match status" value="1"/>
</dbReference>
<proteinExistence type="inferred from homology"/>
<dbReference type="SUPFAM" id="SSF52374">
    <property type="entry name" value="Nucleotidylyl transferase"/>
    <property type="match status" value="1"/>
</dbReference>
<dbReference type="EMBL" id="UINC01099262">
    <property type="protein sequence ID" value="SVC58393.1"/>
    <property type="molecule type" value="Genomic_DNA"/>
</dbReference>
<dbReference type="GO" id="GO:0005524">
    <property type="term" value="F:ATP binding"/>
    <property type="evidence" value="ECO:0007669"/>
    <property type="project" value="UniProtKB-KW"/>
</dbReference>
<organism evidence="8">
    <name type="scientific">marine metagenome</name>
    <dbReference type="NCBI Taxonomy" id="408172"/>
    <lineage>
        <taxon>unclassified sequences</taxon>
        <taxon>metagenomes</taxon>
        <taxon>ecological metagenomes</taxon>
    </lineage>
</organism>
<evidence type="ECO:0000256" key="1">
    <source>
        <dbReference type="ARBA" id="ARBA00005594"/>
    </source>
</evidence>
<dbReference type="EC" id="6.1.1.2" evidence="2"/>
<reference evidence="8" key="1">
    <citation type="submission" date="2018-05" db="EMBL/GenBank/DDBJ databases">
        <authorList>
            <person name="Lanie J.A."/>
            <person name="Ng W.-L."/>
            <person name="Kazmierczak K.M."/>
            <person name="Andrzejewski T.M."/>
            <person name="Davidsen T.M."/>
            <person name="Wayne K.J."/>
            <person name="Tettelin H."/>
            <person name="Glass J.I."/>
            <person name="Rusch D."/>
            <person name="Podicherti R."/>
            <person name="Tsui H.-C.T."/>
            <person name="Winkler M.E."/>
        </authorList>
    </citation>
    <scope>NUCLEOTIDE SEQUENCE</scope>
</reference>